<gene>
    <name evidence="1" type="ORF">Moror_14884</name>
</gene>
<evidence type="ECO:0000313" key="1">
    <source>
        <dbReference type="EMBL" id="ESK81157.1"/>
    </source>
</evidence>
<name>V2WHW3_MONRO</name>
<comment type="caution">
    <text evidence="1">The sequence shown here is derived from an EMBL/GenBank/DDBJ whole genome shotgun (WGS) entry which is preliminary data.</text>
</comment>
<dbReference type="HOGENOM" id="CLU_2312843_0_0_1"/>
<dbReference type="AlphaFoldDB" id="V2WHW3"/>
<dbReference type="EMBL" id="AWSO01002659">
    <property type="protein sequence ID" value="ESK81157.1"/>
    <property type="molecule type" value="Genomic_DNA"/>
</dbReference>
<organism evidence="1 2">
    <name type="scientific">Moniliophthora roreri (strain MCA 2997)</name>
    <name type="common">Cocoa frosty pod rot fungus</name>
    <name type="synonym">Crinipellis roreri</name>
    <dbReference type="NCBI Taxonomy" id="1381753"/>
    <lineage>
        <taxon>Eukaryota</taxon>
        <taxon>Fungi</taxon>
        <taxon>Dikarya</taxon>
        <taxon>Basidiomycota</taxon>
        <taxon>Agaricomycotina</taxon>
        <taxon>Agaricomycetes</taxon>
        <taxon>Agaricomycetidae</taxon>
        <taxon>Agaricales</taxon>
        <taxon>Marasmiineae</taxon>
        <taxon>Marasmiaceae</taxon>
        <taxon>Moniliophthora</taxon>
    </lineage>
</organism>
<keyword evidence="2" id="KW-1185">Reference proteome</keyword>
<dbReference type="KEGG" id="mrr:Moror_14884"/>
<protein>
    <submittedName>
        <fullName evidence="1">Carboxylic acid transporter</fullName>
    </submittedName>
</protein>
<evidence type="ECO:0000313" key="2">
    <source>
        <dbReference type="Proteomes" id="UP000017559"/>
    </source>
</evidence>
<accession>V2WHW3</accession>
<feature type="non-terminal residue" evidence="1">
    <location>
        <position position="100"/>
    </location>
</feature>
<reference evidence="1 2" key="1">
    <citation type="journal article" date="2014" name="BMC Genomics">
        <title>Genome and secretome analysis of the hemibiotrophic fungal pathogen, Moniliophthora roreri, which causes frosty pod rot disease of cacao: mechanisms of the biotrophic and necrotrophic phases.</title>
        <authorList>
            <person name="Meinhardt L.W."/>
            <person name="Costa G.G.L."/>
            <person name="Thomazella D.P.T."/>
            <person name="Teixeira P.J.P.L."/>
            <person name="Carazzolle M.F."/>
            <person name="Schuster S.C."/>
            <person name="Carlson J.E."/>
            <person name="Guiltinan M.J."/>
            <person name="Mieczkowski P."/>
            <person name="Farmer A."/>
            <person name="Ramaraj T."/>
            <person name="Crozier J."/>
            <person name="Davis R.E."/>
            <person name="Shao J."/>
            <person name="Melnick R.L."/>
            <person name="Pereira G.A.G."/>
            <person name="Bailey B.A."/>
        </authorList>
    </citation>
    <scope>NUCLEOTIDE SEQUENCE [LARGE SCALE GENOMIC DNA]</scope>
    <source>
        <strain evidence="1 2">MCA 2997</strain>
    </source>
</reference>
<proteinExistence type="predicted"/>
<sequence length="100" mass="10907">MQGVRIRPDSDEMSVTLCNIRLSPVSLLLVPGLKWSRSTFIPLWITSTSLPSLATGAFFVQFDVLPILLSEISPRAFRASFAGCINSAQCLPVQGPKSKQ</sequence>
<dbReference type="Proteomes" id="UP000017559">
    <property type="component" value="Unassembled WGS sequence"/>
</dbReference>